<accession>A0A4S8K4C1</accession>
<dbReference type="SUPFAM" id="SSF89550">
    <property type="entry name" value="PHP domain-like"/>
    <property type="match status" value="1"/>
</dbReference>
<dbReference type="GO" id="GO:0004534">
    <property type="term" value="F:5'-3' RNA exonuclease activity"/>
    <property type="evidence" value="ECO:0007669"/>
    <property type="project" value="TreeGrafter"/>
</dbReference>
<organism evidence="3 4">
    <name type="scientific">Musa balbisiana</name>
    <name type="common">Banana</name>
    <dbReference type="NCBI Taxonomy" id="52838"/>
    <lineage>
        <taxon>Eukaryota</taxon>
        <taxon>Viridiplantae</taxon>
        <taxon>Streptophyta</taxon>
        <taxon>Embryophyta</taxon>
        <taxon>Tracheophyta</taxon>
        <taxon>Spermatophyta</taxon>
        <taxon>Magnoliopsida</taxon>
        <taxon>Liliopsida</taxon>
        <taxon>Zingiberales</taxon>
        <taxon>Musaceae</taxon>
        <taxon>Musa</taxon>
    </lineage>
</organism>
<dbReference type="SMART" id="SM00481">
    <property type="entry name" value="POLIIIAc"/>
    <property type="match status" value="1"/>
</dbReference>
<dbReference type="GO" id="GO:0035312">
    <property type="term" value="F:5'-3' DNA exonuclease activity"/>
    <property type="evidence" value="ECO:0007669"/>
    <property type="project" value="TreeGrafter"/>
</dbReference>
<dbReference type="EMBL" id="PYDT01000002">
    <property type="protein sequence ID" value="THU69672.1"/>
    <property type="molecule type" value="Genomic_DNA"/>
</dbReference>
<evidence type="ECO:0000256" key="1">
    <source>
        <dbReference type="SAM" id="MobiDB-lite"/>
    </source>
</evidence>
<keyword evidence="4" id="KW-1185">Reference proteome</keyword>
<comment type="caution">
    <text evidence="3">The sequence shown here is derived from an EMBL/GenBank/DDBJ whole genome shotgun (WGS) entry which is preliminary data.</text>
</comment>
<dbReference type="Pfam" id="PF02811">
    <property type="entry name" value="PHP"/>
    <property type="match status" value="1"/>
</dbReference>
<dbReference type="PANTHER" id="PTHR42924:SF17">
    <property type="entry name" value="OS03G0192000 PROTEIN"/>
    <property type="match status" value="1"/>
</dbReference>
<gene>
    <name evidence="3" type="ORF">C4D60_Mb08t16850</name>
</gene>
<dbReference type="InterPro" id="IPR003141">
    <property type="entry name" value="Pol/His_phosphatase_N"/>
</dbReference>
<feature type="region of interest" description="Disordered" evidence="1">
    <location>
        <begin position="1"/>
        <end position="24"/>
    </location>
</feature>
<feature type="domain" description="Polymerase/histidinol phosphatase N-terminal" evidence="2">
    <location>
        <begin position="65"/>
        <end position="130"/>
    </location>
</feature>
<sequence>MGNNKKRKEKNHKKKKRKATAEQNLALRYVHEWIFRDSPPASPAGDAPDDFAPQPSHKIVDPVVFELHCHSNHSDGFLSPSAVVERAHSNGVKVLALTDHDTMAGIPEATETAQKYGMRIIPGVEISAIYSPRCFLVFIIVYSSIPAESWAILEGLELAQSRSVNFLWFKSDLLQASSLLNCQAEISWHRWALPSCEEYAAEVKVPIKWEHVTKIAGDGVAPGRVHIARALVEAGHVENLREAFNRYLYDGGPAYALGNEPFAEEVVQLICQTGGIAALAHPMGIEEPSHRFGELADTYKLIKLGGSDYHGRGGHDESELGTVSLPLATVYQFLKMARPIWCNAMKDILQSFVKDPSDANIEKITRFGIPKKSKVCHTVNCGKDIVDLCLSSWLTSDEKEENEFQAIRLMLADTVISNGVVKVVG</sequence>
<evidence type="ECO:0000259" key="2">
    <source>
        <dbReference type="SMART" id="SM00481"/>
    </source>
</evidence>
<dbReference type="Gene3D" id="1.10.150.650">
    <property type="match status" value="1"/>
</dbReference>
<dbReference type="AlphaFoldDB" id="A0A4S8K4C1"/>
<dbReference type="PANTHER" id="PTHR42924">
    <property type="entry name" value="EXONUCLEASE"/>
    <property type="match status" value="1"/>
</dbReference>
<name>A0A4S8K4C1_MUSBA</name>
<feature type="compositionally biased region" description="Basic residues" evidence="1">
    <location>
        <begin position="1"/>
        <end position="18"/>
    </location>
</feature>
<dbReference type="STRING" id="52838.A0A4S8K4C1"/>
<proteinExistence type="predicted"/>
<evidence type="ECO:0000313" key="4">
    <source>
        <dbReference type="Proteomes" id="UP000317650"/>
    </source>
</evidence>
<evidence type="ECO:0000313" key="3">
    <source>
        <dbReference type="EMBL" id="THU69672.1"/>
    </source>
</evidence>
<dbReference type="InterPro" id="IPR052018">
    <property type="entry name" value="PHP_domain"/>
</dbReference>
<protein>
    <recommendedName>
        <fullName evidence="2">Polymerase/histidinol phosphatase N-terminal domain-containing protein</fullName>
    </recommendedName>
</protein>
<dbReference type="InterPro" id="IPR016195">
    <property type="entry name" value="Pol/histidinol_Pase-like"/>
</dbReference>
<dbReference type="InterPro" id="IPR004013">
    <property type="entry name" value="PHP_dom"/>
</dbReference>
<dbReference type="CDD" id="cd07438">
    <property type="entry name" value="PHP_HisPPase_AMP"/>
    <property type="match status" value="1"/>
</dbReference>
<dbReference type="Gene3D" id="3.20.20.140">
    <property type="entry name" value="Metal-dependent hydrolases"/>
    <property type="match status" value="1"/>
</dbReference>
<reference evidence="3 4" key="1">
    <citation type="journal article" date="2019" name="Nat. Plants">
        <title>Genome sequencing of Musa balbisiana reveals subgenome evolution and function divergence in polyploid bananas.</title>
        <authorList>
            <person name="Yao X."/>
        </authorList>
    </citation>
    <scope>NUCLEOTIDE SEQUENCE [LARGE SCALE GENOMIC DNA]</scope>
    <source>
        <strain evidence="4">cv. DH-PKW</strain>
        <tissue evidence="3">Leaves</tissue>
    </source>
</reference>
<dbReference type="Proteomes" id="UP000317650">
    <property type="component" value="Chromosome 8"/>
</dbReference>